<keyword evidence="2" id="KW-1185">Reference proteome</keyword>
<gene>
    <name evidence="1" type="ORF">KIN20_030160</name>
</gene>
<protein>
    <submittedName>
        <fullName evidence="1">Uncharacterized protein</fullName>
    </submittedName>
</protein>
<dbReference type="EMBL" id="JAHQIW010006324">
    <property type="protein sequence ID" value="KAJ1368824.1"/>
    <property type="molecule type" value="Genomic_DNA"/>
</dbReference>
<proteinExistence type="predicted"/>
<accession>A0AAD5WFX8</accession>
<evidence type="ECO:0000313" key="1">
    <source>
        <dbReference type="EMBL" id="KAJ1368824.1"/>
    </source>
</evidence>
<dbReference type="Proteomes" id="UP001196413">
    <property type="component" value="Unassembled WGS sequence"/>
</dbReference>
<organism evidence="1 2">
    <name type="scientific">Parelaphostrongylus tenuis</name>
    <name type="common">Meningeal worm</name>
    <dbReference type="NCBI Taxonomy" id="148309"/>
    <lineage>
        <taxon>Eukaryota</taxon>
        <taxon>Metazoa</taxon>
        <taxon>Ecdysozoa</taxon>
        <taxon>Nematoda</taxon>
        <taxon>Chromadorea</taxon>
        <taxon>Rhabditida</taxon>
        <taxon>Rhabditina</taxon>
        <taxon>Rhabditomorpha</taxon>
        <taxon>Strongyloidea</taxon>
        <taxon>Metastrongylidae</taxon>
        <taxon>Parelaphostrongylus</taxon>
    </lineage>
</organism>
<name>A0AAD5WFX8_PARTN</name>
<comment type="caution">
    <text evidence="1">The sequence shown here is derived from an EMBL/GenBank/DDBJ whole genome shotgun (WGS) entry which is preliminary data.</text>
</comment>
<evidence type="ECO:0000313" key="2">
    <source>
        <dbReference type="Proteomes" id="UP001196413"/>
    </source>
</evidence>
<sequence>MGCACCLYLALTAHGQLRNTADFEKIYFEQDRRGEDRMNAVELSRNRWEGVKV</sequence>
<reference evidence="1" key="1">
    <citation type="submission" date="2021-06" db="EMBL/GenBank/DDBJ databases">
        <title>Parelaphostrongylus tenuis whole genome reference sequence.</title>
        <authorList>
            <person name="Garwood T.J."/>
            <person name="Larsen P.A."/>
            <person name="Fountain-Jones N.M."/>
            <person name="Garbe J.R."/>
            <person name="Macchietto M.G."/>
            <person name="Kania S.A."/>
            <person name="Gerhold R.W."/>
            <person name="Richards J.E."/>
            <person name="Wolf T.M."/>
        </authorList>
    </citation>
    <scope>NUCLEOTIDE SEQUENCE</scope>
    <source>
        <strain evidence="1">MNPRO001-30</strain>
        <tissue evidence="1">Meninges</tissue>
    </source>
</reference>
<dbReference type="AlphaFoldDB" id="A0AAD5WFX8"/>